<dbReference type="InterPro" id="IPR039254">
    <property type="entry name" value="Rds1"/>
</dbReference>
<dbReference type="Proteomes" id="UP001215151">
    <property type="component" value="Unassembled WGS sequence"/>
</dbReference>
<dbReference type="EMBL" id="JAPEVG010000234">
    <property type="protein sequence ID" value="KAJ8473124.1"/>
    <property type="molecule type" value="Genomic_DNA"/>
</dbReference>
<protein>
    <submittedName>
        <fullName evidence="2">Uncharacterized protein</fullName>
    </submittedName>
</protein>
<keyword evidence="3" id="KW-1185">Reference proteome</keyword>
<gene>
    <name evidence="2" type="ORF">ONZ51_g8060</name>
</gene>
<feature type="signal peptide" evidence="1">
    <location>
        <begin position="1"/>
        <end position="18"/>
    </location>
</feature>
<dbReference type="SUPFAM" id="SSF47240">
    <property type="entry name" value="Ferritin-like"/>
    <property type="match status" value="1"/>
</dbReference>
<organism evidence="2 3">
    <name type="scientific">Trametes cubensis</name>
    <dbReference type="NCBI Taxonomy" id="1111947"/>
    <lineage>
        <taxon>Eukaryota</taxon>
        <taxon>Fungi</taxon>
        <taxon>Dikarya</taxon>
        <taxon>Basidiomycota</taxon>
        <taxon>Agaricomycotina</taxon>
        <taxon>Agaricomycetes</taxon>
        <taxon>Polyporales</taxon>
        <taxon>Polyporaceae</taxon>
        <taxon>Trametes</taxon>
    </lineage>
</organism>
<dbReference type="AlphaFoldDB" id="A0AAD7X8K5"/>
<evidence type="ECO:0000313" key="2">
    <source>
        <dbReference type="EMBL" id="KAJ8473124.1"/>
    </source>
</evidence>
<proteinExistence type="predicted"/>
<dbReference type="InterPro" id="IPR009078">
    <property type="entry name" value="Ferritin-like_SF"/>
</dbReference>
<evidence type="ECO:0000313" key="3">
    <source>
        <dbReference type="Proteomes" id="UP001215151"/>
    </source>
</evidence>
<sequence>MFTKLSLFACAAALTVFGAPIPASQTDISVLTFALTLEHLENAFYKQGLAKYSESDFQKDGLPAWVRGRFAQIAQHETEHVKYLTQALGDLAPQPCEYSFPDDSPKTFAAMSMIFETVGASAYLGSAKSLADNADYLTAAGSILAVESRQASWVTASVMKLQPWNGPFDIPLTPSGAFSLAAPFIKSCPSSNAQLPVKLYSPLQLSTTTPAHGSAITASYTNVEGDASDSGERYVAWMDGLGVVYSALDKDGKATVPDGLMGTVYAVVVSSQETPSESNMLSGYALAQFPFDSATKESGPAYGA</sequence>
<accession>A0AAD7X8K5</accession>
<evidence type="ECO:0000256" key="1">
    <source>
        <dbReference type="SAM" id="SignalP"/>
    </source>
</evidence>
<keyword evidence="1" id="KW-0732">Signal</keyword>
<reference evidence="2" key="1">
    <citation type="submission" date="2022-11" db="EMBL/GenBank/DDBJ databases">
        <title>Genome Sequence of Cubamyces cubensis.</title>
        <authorList>
            <person name="Buettner E."/>
        </authorList>
    </citation>
    <scope>NUCLEOTIDE SEQUENCE</scope>
    <source>
        <strain evidence="2">MPL-01</strain>
    </source>
</reference>
<dbReference type="PANTHER" id="PTHR38705">
    <property type="entry name" value="PROTEIN RDS1"/>
    <property type="match status" value="1"/>
</dbReference>
<name>A0AAD7X8K5_9APHY</name>
<dbReference type="Pfam" id="PF13668">
    <property type="entry name" value="Ferritin_2"/>
    <property type="match status" value="1"/>
</dbReference>
<comment type="caution">
    <text evidence="2">The sequence shown here is derived from an EMBL/GenBank/DDBJ whole genome shotgun (WGS) entry which is preliminary data.</text>
</comment>
<dbReference type="PANTHER" id="PTHR38705:SF1">
    <property type="entry name" value="PROTEIN RDS1"/>
    <property type="match status" value="1"/>
</dbReference>
<feature type="chain" id="PRO_5042213945" evidence="1">
    <location>
        <begin position="19"/>
        <end position="304"/>
    </location>
</feature>